<name>A0A2T0Q9H9_9ACTN</name>
<dbReference type="AlphaFoldDB" id="A0A2T0Q9H9"/>
<protein>
    <submittedName>
        <fullName evidence="3">Uncharacterized protein YjbI with pentapeptide repeats</fullName>
    </submittedName>
</protein>
<accession>A0A2T0Q9H9</accession>
<dbReference type="Pfam" id="PF00805">
    <property type="entry name" value="Pentapeptide"/>
    <property type="match status" value="2"/>
</dbReference>
<keyword evidence="4" id="KW-1185">Reference proteome</keyword>
<reference evidence="3 4" key="1">
    <citation type="submission" date="2018-03" db="EMBL/GenBank/DDBJ databases">
        <title>Genomic Encyclopedia of Archaeal and Bacterial Type Strains, Phase II (KMG-II): from individual species to whole genera.</title>
        <authorList>
            <person name="Goeker M."/>
        </authorList>
    </citation>
    <scope>NUCLEOTIDE SEQUENCE [LARGE SCALE GENOMIC DNA]</scope>
    <source>
        <strain evidence="3 4">DSM 45601</strain>
    </source>
</reference>
<dbReference type="SUPFAM" id="SSF141571">
    <property type="entry name" value="Pentapeptide repeat-like"/>
    <property type="match status" value="1"/>
</dbReference>
<dbReference type="Gene3D" id="2.160.20.80">
    <property type="entry name" value="E3 ubiquitin-protein ligase SopA"/>
    <property type="match status" value="1"/>
</dbReference>
<organism evidence="3 4">
    <name type="scientific">Allonocardiopsis opalescens</name>
    <dbReference type="NCBI Taxonomy" id="1144618"/>
    <lineage>
        <taxon>Bacteria</taxon>
        <taxon>Bacillati</taxon>
        <taxon>Actinomycetota</taxon>
        <taxon>Actinomycetes</taxon>
        <taxon>Streptosporangiales</taxon>
        <taxon>Allonocardiopsis</taxon>
    </lineage>
</organism>
<sequence length="349" mass="36969">MLWLVLGPVTDWAAGDRVWTLPPDQEAAAVNAVRQTLLQAVGGTAALSALVFTATNYLLNRRGQFTERYAVAIGQLASEQLAERIGGIYALEHLMRESERDHTTVVEVLAAFVRENAPVDDTAAPAPKGDRDRWMHPPAGTPDDPSAERSAARVATDVQTALTVLARRPNRPEPNPVDLRSTDLRGANLVGARLEAVLLVGAHLEHAYLGGARLEHAYLGGAHLEHARLGGAHLEQANLWGARLEHAYLGGAHLEHAHLGGAHLEHAYLGGAHLEHAYLGGAHLEHANLGDAHLEQANLGGADLAWADLWSAHLAGADLRMARLEGVRGLTAEQLASAITGEVSGGGAG</sequence>
<evidence type="ECO:0000256" key="2">
    <source>
        <dbReference type="SAM" id="MobiDB-lite"/>
    </source>
</evidence>
<evidence type="ECO:0000313" key="3">
    <source>
        <dbReference type="EMBL" id="PRY00514.1"/>
    </source>
</evidence>
<dbReference type="EMBL" id="PVZC01000002">
    <property type="protein sequence ID" value="PRY00514.1"/>
    <property type="molecule type" value="Genomic_DNA"/>
</dbReference>
<dbReference type="PANTHER" id="PTHR47485:SF1">
    <property type="entry name" value="THYLAKOID LUMENAL 17.4 KDA PROTEIN, CHLOROPLASTIC"/>
    <property type="match status" value="1"/>
</dbReference>
<comment type="caution">
    <text evidence="3">The sequence shown here is derived from an EMBL/GenBank/DDBJ whole genome shotgun (WGS) entry which is preliminary data.</text>
</comment>
<evidence type="ECO:0000256" key="1">
    <source>
        <dbReference type="ARBA" id="ARBA00022737"/>
    </source>
</evidence>
<dbReference type="PANTHER" id="PTHR47485">
    <property type="entry name" value="THYLAKOID LUMENAL 17.4 KDA PROTEIN, CHLOROPLASTIC"/>
    <property type="match status" value="1"/>
</dbReference>
<dbReference type="Proteomes" id="UP000237846">
    <property type="component" value="Unassembled WGS sequence"/>
</dbReference>
<proteinExistence type="predicted"/>
<gene>
    <name evidence="3" type="ORF">CLV72_102145</name>
</gene>
<dbReference type="InterPro" id="IPR001646">
    <property type="entry name" value="5peptide_repeat"/>
</dbReference>
<feature type="region of interest" description="Disordered" evidence="2">
    <location>
        <begin position="120"/>
        <end position="150"/>
    </location>
</feature>
<evidence type="ECO:0000313" key="4">
    <source>
        <dbReference type="Proteomes" id="UP000237846"/>
    </source>
</evidence>
<keyword evidence="1" id="KW-0677">Repeat</keyword>